<feature type="compositionally biased region" description="Basic and acidic residues" evidence="1">
    <location>
        <begin position="104"/>
        <end position="115"/>
    </location>
</feature>
<name>A0A975XK07_9BURK</name>
<comment type="caution">
    <text evidence="2">The sequence shown here is derived from an EMBL/GenBank/DDBJ whole genome shotgun (WGS) entry which is preliminary data.</text>
</comment>
<evidence type="ECO:0000256" key="1">
    <source>
        <dbReference type="SAM" id="MobiDB-lite"/>
    </source>
</evidence>
<protein>
    <submittedName>
        <fullName evidence="2">Uncharacterized protein</fullName>
    </submittedName>
</protein>
<feature type="compositionally biased region" description="Basic residues" evidence="1">
    <location>
        <begin position="17"/>
        <end position="26"/>
    </location>
</feature>
<dbReference type="Proteomes" id="UP000257016">
    <property type="component" value="Unassembled WGS sequence"/>
</dbReference>
<feature type="compositionally biased region" description="Basic residues" evidence="1">
    <location>
        <begin position="50"/>
        <end position="60"/>
    </location>
</feature>
<feature type="compositionally biased region" description="Low complexity" evidence="1">
    <location>
        <begin position="366"/>
        <end position="377"/>
    </location>
</feature>
<dbReference type="AlphaFoldDB" id="A0A975XK07"/>
<feature type="region of interest" description="Disordered" evidence="1">
    <location>
        <begin position="401"/>
        <end position="446"/>
    </location>
</feature>
<dbReference type="EMBL" id="OFSN01000022">
    <property type="protein sequence ID" value="SOY75138.1"/>
    <property type="molecule type" value="Genomic_DNA"/>
</dbReference>
<feature type="compositionally biased region" description="Basic and acidic residues" evidence="1">
    <location>
        <begin position="123"/>
        <end position="137"/>
    </location>
</feature>
<evidence type="ECO:0000313" key="3">
    <source>
        <dbReference type="Proteomes" id="UP000257016"/>
    </source>
</evidence>
<sequence length="446" mass="48011">MEQAGRNGRAGPDRAGRLRRLRRRPRQPAGGAARAGPRPGAGAGHAQRRDGRRRAVRLRQRRAEAGVAARDRLGRAHRHAGLPGADHALPPGIGPRQRRAQRRRLPDQRHQERGLARRRRRRLPADRAHRGQQRDRAVPGAARQQGPDGDRLPDHRWPARRRPVAAERCRAGQRAGGPARGRPGGAGRRPGARHRGAVRRGRGRDGKADPDHRRIPGHAPAVRQAAGQLPGAAAPHGRHAGAEGTGAVDGLRRRAGAGRDRPRRAPPHAVGRQGHGGPRRPLRRPAGGAAAWRHGHDRRAVGGRLLQAPDHAGPAAGGQRLPPAAFWRSDGGLIIQLFSPLSQLWERGRGEGRSLHEVKRRDAFHAPALSPGPSPASGKGGATQRHAIRCENSEGRALCPAFSIAPAPPPRGNPLVRSNDSRPRRRHYPVSTGTDVAGHSQGARLQ</sequence>
<feature type="region of interest" description="Disordered" evidence="1">
    <location>
        <begin position="365"/>
        <end position="385"/>
    </location>
</feature>
<feature type="compositionally biased region" description="Low complexity" evidence="1">
    <location>
        <begin position="27"/>
        <end position="40"/>
    </location>
</feature>
<feature type="compositionally biased region" description="Basic and acidic residues" evidence="1">
    <location>
        <begin position="148"/>
        <end position="157"/>
    </location>
</feature>
<feature type="compositionally biased region" description="Low complexity" evidence="1">
    <location>
        <begin position="224"/>
        <end position="235"/>
    </location>
</feature>
<reference evidence="2 3" key="1">
    <citation type="submission" date="2018-01" db="EMBL/GenBank/DDBJ databases">
        <authorList>
            <person name="Clerissi C."/>
        </authorList>
    </citation>
    <scope>NUCLEOTIDE SEQUENCE [LARGE SCALE GENOMIC DNA]</scope>
    <source>
        <strain evidence="2">Cupriavidus taiwanensis LMG 19430</strain>
    </source>
</reference>
<feature type="region of interest" description="Disordered" evidence="1">
    <location>
        <begin position="1"/>
        <end position="295"/>
    </location>
</feature>
<accession>A0A975XK07</accession>
<feature type="compositionally biased region" description="Basic and acidic residues" evidence="1">
    <location>
        <begin position="203"/>
        <end position="214"/>
    </location>
</feature>
<evidence type="ECO:0000313" key="2">
    <source>
        <dbReference type="EMBL" id="SOY75138.1"/>
    </source>
</evidence>
<feature type="compositionally biased region" description="Basic residues" evidence="1">
    <location>
        <begin position="253"/>
        <end position="266"/>
    </location>
</feature>
<gene>
    <name evidence="2" type="ORF">CBM2586_B40131</name>
</gene>
<feature type="compositionally biased region" description="Basic residues" evidence="1">
    <location>
        <begin position="190"/>
        <end position="202"/>
    </location>
</feature>
<feature type="compositionally biased region" description="Basic and acidic residues" evidence="1">
    <location>
        <begin position="61"/>
        <end position="74"/>
    </location>
</feature>
<feature type="compositionally biased region" description="Gly residues" evidence="1">
    <location>
        <begin position="174"/>
        <end position="188"/>
    </location>
</feature>
<proteinExistence type="predicted"/>
<organism evidence="2 3">
    <name type="scientific">Cupriavidus taiwanensis</name>
    <dbReference type="NCBI Taxonomy" id="164546"/>
    <lineage>
        <taxon>Bacteria</taxon>
        <taxon>Pseudomonadati</taxon>
        <taxon>Pseudomonadota</taxon>
        <taxon>Betaproteobacteria</taxon>
        <taxon>Burkholderiales</taxon>
        <taxon>Burkholderiaceae</taxon>
        <taxon>Cupriavidus</taxon>
    </lineage>
</organism>